<accession>A0ABV3P451</accession>
<dbReference type="SMART" id="SM00347">
    <property type="entry name" value="HTH_MARR"/>
    <property type="match status" value="1"/>
</dbReference>
<gene>
    <name evidence="2" type="ORF">AB1207_06425</name>
</gene>
<dbReference type="EMBL" id="JBFNQN010000004">
    <property type="protein sequence ID" value="MEW9264375.1"/>
    <property type="molecule type" value="Genomic_DNA"/>
</dbReference>
<dbReference type="InterPro" id="IPR000835">
    <property type="entry name" value="HTH_MarR-typ"/>
</dbReference>
<proteinExistence type="predicted"/>
<dbReference type="PANTHER" id="PTHR33164">
    <property type="entry name" value="TRANSCRIPTIONAL REGULATOR, MARR FAMILY"/>
    <property type="match status" value="1"/>
</dbReference>
<evidence type="ECO:0000259" key="1">
    <source>
        <dbReference type="PROSITE" id="PS50995"/>
    </source>
</evidence>
<protein>
    <submittedName>
        <fullName evidence="2">MarR family transcriptional regulator</fullName>
    </submittedName>
</protein>
<keyword evidence="3" id="KW-1185">Reference proteome</keyword>
<dbReference type="Proteomes" id="UP001555826">
    <property type="component" value="Unassembled WGS sequence"/>
</dbReference>
<reference evidence="2 3" key="1">
    <citation type="submission" date="2024-07" db="EMBL/GenBank/DDBJ databases">
        <authorList>
            <person name="Thanompreechachai J."/>
            <person name="Duangmal K."/>
        </authorList>
    </citation>
    <scope>NUCLEOTIDE SEQUENCE [LARGE SCALE GENOMIC DNA]</scope>
    <source>
        <strain evidence="2 3">KCTC 19886</strain>
    </source>
</reference>
<evidence type="ECO:0000313" key="2">
    <source>
        <dbReference type="EMBL" id="MEW9264375.1"/>
    </source>
</evidence>
<dbReference type="RefSeq" id="WP_367637058.1">
    <property type="nucleotide sequence ID" value="NZ_JBFNQN010000004.1"/>
</dbReference>
<evidence type="ECO:0000313" key="3">
    <source>
        <dbReference type="Proteomes" id="UP001555826"/>
    </source>
</evidence>
<dbReference type="Gene3D" id="1.10.10.10">
    <property type="entry name" value="Winged helix-like DNA-binding domain superfamily/Winged helix DNA-binding domain"/>
    <property type="match status" value="1"/>
</dbReference>
<dbReference type="InterPro" id="IPR036388">
    <property type="entry name" value="WH-like_DNA-bd_sf"/>
</dbReference>
<dbReference type="InterPro" id="IPR036390">
    <property type="entry name" value="WH_DNA-bd_sf"/>
</dbReference>
<dbReference type="PANTHER" id="PTHR33164:SF106">
    <property type="entry name" value="TRANSCRIPTIONAL REGULATORY PROTEIN"/>
    <property type="match status" value="1"/>
</dbReference>
<dbReference type="Pfam" id="PF01047">
    <property type="entry name" value="MarR"/>
    <property type="match status" value="1"/>
</dbReference>
<sequence>MPEEMVPGLSPVVVAVREVMHASRELGNRIARGSGRSATDTTALGLLDMYGPLGPAELAGHLGISTASATALVDRLEEAGDVHRVAHPTDRRRVVVHLETATRERERAVWTPVVADIDAAARELPPGEQEVVRAWLVRLADLLARHP</sequence>
<dbReference type="SUPFAM" id="SSF46785">
    <property type="entry name" value="Winged helix' DNA-binding domain"/>
    <property type="match status" value="1"/>
</dbReference>
<name>A0ABV3P451_9ACTN</name>
<organism evidence="2 3">
    <name type="scientific">Kineococcus endophyticus</name>
    <dbReference type="NCBI Taxonomy" id="1181883"/>
    <lineage>
        <taxon>Bacteria</taxon>
        <taxon>Bacillati</taxon>
        <taxon>Actinomycetota</taxon>
        <taxon>Actinomycetes</taxon>
        <taxon>Kineosporiales</taxon>
        <taxon>Kineosporiaceae</taxon>
        <taxon>Kineococcus</taxon>
    </lineage>
</organism>
<feature type="domain" description="HTH marR-type" evidence="1">
    <location>
        <begin position="2"/>
        <end position="141"/>
    </location>
</feature>
<dbReference type="InterPro" id="IPR039422">
    <property type="entry name" value="MarR/SlyA-like"/>
</dbReference>
<dbReference type="PROSITE" id="PS50995">
    <property type="entry name" value="HTH_MARR_2"/>
    <property type="match status" value="1"/>
</dbReference>
<comment type="caution">
    <text evidence="2">The sequence shown here is derived from an EMBL/GenBank/DDBJ whole genome shotgun (WGS) entry which is preliminary data.</text>
</comment>